<keyword evidence="8" id="KW-0333">Golgi apparatus</keyword>
<dbReference type="STRING" id="7375.A0A0L0C577"/>
<evidence type="ECO:0000313" key="9">
    <source>
        <dbReference type="EMBL" id="KNC26599.1"/>
    </source>
</evidence>
<evidence type="ECO:0000256" key="6">
    <source>
        <dbReference type="ARBA" id="ARBA00022989"/>
    </source>
</evidence>
<keyword evidence="3 8" id="KW-0337">GPI-anchor biosynthesis</keyword>
<name>A0A0L0C577_LUCCU</name>
<sequence length="330" mass="39140">MLNLVKCLFIILCLYISYTLASNGDRTGFFNHCRQNCERQNCSADGIDIQEQAIKYYQQTVFDRLLQWSCADECQYGCMWRTVEAFRDRGWPIPQFYGKWPFVRFLGLQEPASVLFSIFNIIAHLRNLRKFRKNVRPDSPCYKLWHVFTAVSLNAWIWSVVFHARDFPLTELLDYVFAYSMVLTTLYCMVMRMLHQYSWLLRALISLGFLAYYINYFAYISVGQFSYSLNMTTNIVTGVLSAMGWFLWSFKVRKQRPYYRKILGFYLLLGFSMSLELLDFPPIMWILDAHALWHLATTFITSLLYSFAIDDCQMLRKEKYYELGAFNKEI</sequence>
<evidence type="ECO:0000256" key="8">
    <source>
        <dbReference type="RuleBase" id="RU365066"/>
    </source>
</evidence>
<comment type="subcellular location">
    <subcellularLocation>
        <location evidence="1">Endomembrane system</location>
        <topology evidence="1">Multi-pass membrane protein</topology>
    </subcellularLocation>
    <subcellularLocation>
        <location evidence="8">Golgi apparatus membrane</location>
        <topology evidence="8">Multi-pass membrane protein</topology>
    </subcellularLocation>
</comment>
<feature type="transmembrane region" description="Helical" evidence="8">
    <location>
        <begin position="144"/>
        <end position="164"/>
    </location>
</feature>
<dbReference type="EMBL" id="JRES01000975">
    <property type="protein sequence ID" value="KNC26599.1"/>
    <property type="molecule type" value="Genomic_DNA"/>
</dbReference>
<keyword evidence="5 8" id="KW-0732">Signal</keyword>
<feature type="transmembrane region" description="Helical" evidence="8">
    <location>
        <begin position="291"/>
        <end position="309"/>
    </location>
</feature>
<dbReference type="InterPro" id="IPR007217">
    <property type="entry name" value="Per1-like"/>
</dbReference>
<feature type="chain" id="PRO_5016486226" description="Post-GPI attachment to proteins factor 3" evidence="8">
    <location>
        <begin position="22"/>
        <end position="330"/>
    </location>
</feature>
<feature type="transmembrane region" description="Helical" evidence="8">
    <location>
        <begin position="199"/>
        <end position="219"/>
    </location>
</feature>
<dbReference type="Proteomes" id="UP000037069">
    <property type="component" value="Unassembled WGS sequence"/>
</dbReference>
<feature type="transmembrane region" description="Helical" evidence="8">
    <location>
        <begin position="102"/>
        <end position="123"/>
    </location>
</feature>
<gene>
    <name evidence="9" type="ORF">FF38_09999</name>
</gene>
<comment type="function">
    <text evidence="8">Involved in the lipid remodeling steps of GPI-anchor maturation.</text>
</comment>
<evidence type="ECO:0000313" key="10">
    <source>
        <dbReference type="Proteomes" id="UP000037069"/>
    </source>
</evidence>
<feature type="transmembrane region" description="Helical" evidence="8">
    <location>
        <begin position="176"/>
        <end position="194"/>
    </location>
</feature>
<dbReference type="Pfam" id="PF04080">
    <property type="entry name" value="Per1"/>
    <property type="match status" value="1"/>
</dbReference>
<protein>
    <recommendedName>
        <fullName evidence="8">Post-GPI attachment to proteins factor 3</fullName>
    </recommendedName>
</protein>
<keyword evidence="4 8" id="KW-0812">Transmembrane</keyword>
<evidence type="ECO:0000256" key="4">
    <source>
        <dbReference type="ARBA" id="ARBA00022692"/>
    </source>
</evidence>
<comment type="caution">
    <text evidence="9">The sequence shown here is derived from an EMBL/GenBank/DDBJ whole genome shotgun (WGS) entry which is preliminary data.</text>
</comment>
<feature type="transmembrane region" description="Helical" evidence="8">
    <location>
        <begin position="231"/>
        <end position="250"/>
    </location>
</feature>
<proteinExistence type="inferred from homology"/>
<dbReference type="GO" id="GO:0000139">
    <property type="term" value="C:Golgi membrane"/>
    <property type="evidence" value="ECO:0007669"/>
    <property type="project" value="UniProtKB-SubCell"/>
</dbReference>
<evidence type="ECO:0000256" key="7">
    <source>
        <dbReference type="ARBA" id="ARBA00023136"/>
    </source>
</evidence>
<evidence type="ECO:0000256" key="1">
    <source>
        <dbReference type="ARBA" id="ARBA00004127"/>
    </source>
</evidence>
<dbReference type="GO" id="GO:0005789">
    <property type="term" value="C:endoplasmic reticulum membrane"/>
    <property type="evidence" value="ECO:0007669"/>
    <property type="project" value="TreeGrafter"/>
</dbReference>
<accession>A0A0L0C577</accession>
<feature type="signal peptide" evidence="8">
    <location>
        <begin position="1"/>
        <end position="21"/>
    </location>
</feature>
<organism evidence="9 10">
    <name type="scientific">Lucilia cuprina</name>
    <name type="common">Green bottle fly</name>
    <name type="synonym">Australian sheep blowfly</name>
    <dbReference type="NCBI Taxonomy" id="7375"/>
    <lineage>
        <taxon>Eukaryota</taxon>
        <taxon>Metazoa</taxon>
        <taxon>Ecdysozoa</taxon>
        <taxon>Arthropoda</taxon>
        <taxon>Hexapoda</taxon>
        <taxon>Insecta</taxon>
        <taxon>Pterygota</taxon>
        <taxon>Neoptera</taxon>
        <taxon>Endopterygota</taxon>
        <taxon>Diptera</taxon>
        <taxon>Brachycera</taxon>
        <taxon>Muscomorpha</taxon>
        <taxon>Oestroidea</taxon>
        <taxon>Calliphoridae</taxon>
        <taxon>Luciliinae</taxon>
        <taxon>Lucilia</taxon>
    </lineage>
</organism>
<reference evidence="9 10" key="1">
    <citation type="journal article" date="2015" name="Nat. Commun.">
        <title>Lucilia cuprina genome unlocks parasitic fly biology to underpin future interventions.</title>
        <authorList>
            <person name="Anstead C.A."/>
            <person name="Korhonen P.K."/>
            <person name="Young N.D."/>
            <person name="Hall R.S."/>
            <person name="Jex A.R."/>
            <person name="Murali S.C."/>
            <person name="Hughes D.S."/>
            <person name="Lee S.F."/>
            <person name="Perry T."/>
            <person name="Stroehlein A.J."/>
            <person name="Ansell B.R."/>
            <person name="Breugelmans B."/>
            <person name="Hofmann A."/>
            <person name="Qu J."/>
            <person name="Dugan S."/>
            <person name="Lee S.L."/>
            <person name="Chao H."/>
            <person name="Dinh H."/>
            <person name="Han Y."/>
            <person name="Doddapaneni H.V."/>
            <person name="Worley K.C."/>
            <person name="Muzny D.M."/>
            <person name="Ioannidis P."/>
            <person name="Waterhouse R.M."/>
            <person name="Zdobnov E.M."/>
            <person name="James P.J."/>
            <person name="Bagnall N.H."/>
            <person name="Kotze A.C."/>
            <person name="Gibbs R.A."/>
            <person name="Richards S."/>
            <person name="Batterham P."/>
            <person name="Gasser R.B."/>
        </authorList>
    </citation>
    <scope>NUCLEOTIDE SEQUENCE [LARGE SCALE GENOMIC DNA]</scope>
    <source>
        <strain evidence="9 10">LS</strain>
        <tissue evidence="9">Full body</tissue>
    </source>
</reference>
<dbReference type="GO" id="GO:0016788">
    <property type="term" value="F:hydrolase activity, acting on ester bonds"/>
    <property type="evidence" value="ECO:0007669"/>
    <property type="project" value="TreeGrafter"/>
</dbReference>
<evidence type="ECO:0000256" key="3">
    <source>
        <dbReference type="ARBA" id="ARBA00022502"/>
    </source>
</evidence>
<keyword evidence="6 8" id="KW-1133">Transmembrane helix</keyword>
<dbReference type="PANTHER" id="PTHR13148">
    <property type="entry name" value="PER1-RELATED"/>
    <property type="match status" value="1"/>
</dbReference>
<dbReference type="OrthoDB" id="419770at2759"/>
<comment type="similarity">
    <text evidence="2 8">Belongs to the PGAP3 family.</text>
</comment>
<keyword evidence="7 8" id="KW-0472">Membrane</keyword>
<evidence type="ECO:0000256" key="5">
    <source>
        <dbReference type="ARBA" id="ARBA00022729"/>
    </source>
</evidence>
<evidence type="ECO:0000256" key="2">
    <source>
        <dbReference type="ARBA" id="ARBA00006387"/>
    </source>
</evidence>
<dbReference type="AlphaFoldDB" id="A0A0L0C577"/>
<dbReference type="PANTHER" id="PTHR13148:SF0">
    <property type="entry name" value="POST-GPI ATTACHMENT TO PROTEINS FACTOR 3"/>
    <property type="match status" value="1"/>
</dbReference>
<feature type="transmembrane region" description="Helical" evidence="8">
    <location>
        <begin position="262"/>
        <end position="285"/>
    </location>
</feature>
<keyword evidence="10" id="KW-1185">Reference proteome</keyword>
<dbReference type="GO" id="GO:0006506">
    <property type="term" value="P:GPI anchor biosynthetic process"/>
    <property type="evidence" value="ECO:0007669"/>
    <property type="project" value="UniProtKB-KW"/>
</dbReference>
<dbReference type="OMA" id="DFMIEDC"/>